<dbReference type="EMBL" id="BTGU01000068">
    <property type="protein sequence ID" value="GMN57121.1"/>
    <property type="molecule type" value="Genomic_DNA"/>
</dbReference>
<comment type="caution">
    <text evidence="2">The sequence shown here is derived from an EMBL/GenBank/DDBJ whole genome shotgun (WGS) entry which is preliminary data.</text>
</comment>
<protein>
    <submittedName>
        <fullName evidence="2">Uncharacterized protein</fullName>
    </submittedName>
</protein>
<sequence length="131" mass="14874">MVGWKPLRKKFAFPGVRPYRTPKGCNNGWQLSVEDSRNIESPSQLFILCHQLDNPPIDRFLRSIGAAFVSVITTVVIMLSTLQYSHRPHNGHQTVERKIYSRIGSSRVRTYGCIVELSYVELPKVVAMDGN</sequence>
<accession>A0AA88DKU3</accession>
<reference evidence="2" key="1">
    <citation type="submission" date="2023-07" db="EMBL/GenBank/DDBJ databases">
        <title>draft genome sequence of fig (Ficus carica).</title>
        <authorList>
            <person name="Takahashi T."/>
            <person name="Nishimura K."/>
        </authorList>
    </citation>
    <scope>NUCLEOTIDE SEQUENCE</scope>
</reference>
<keyword evidence="3" id="KW-1185">Reference proteome</keyword>
<gene>
    <name evidence="2" type="ORF">TIFTF001_026220</name>
</gene>
<evidence type="ECO:0000256" key="1">
    <source>
        <dbReference type="SAM" id="Phobius"/>
    </source>
</evidence>
<dbReference type="Proteomes" id="UP001187192">
    <property type="component" value="Unassembled WGS sequence"/>
</dbReference>
<keyword evidence="1" id="KW-0472">Membrane</keyword>
<organism evidence="2 3">
    <name type="scientific">Ficus carica</name>
    <name type="common">Common fig</name>
    <dbReference type="NCBI Taxonomy" id="3494"/>
    <lineage>
        <taxon>Eukaryota</taxon>
        <taxon>Viridiplantae</taxon>
        <taxon>Streptophyta</taxon>
        <taxon>Embryophyta</taxon>
        <taxon>Tracheophyta</taxon>
        <taxon>Spermatophyta</taxon>
        <taxon>Magnoliopsida</taxon>
        <taxon>eudicotyledons</taxon>
        <taxon>Gunneridae</taxon>
        <taxon>Pentapetalae</taxon>
        <taxon>rosids</taxon>
        <taxon>fabids</taxon>
        <taxon>Rosales</taxon>
        <taxon>Moraceae</taxon>
        <taxon>Ficeae</taxon>
        <taxon>Ficus</taxon>
    </lineage>
</organism>
<name>A0AA88DKU3_FICCA</name>
<keyword evidence="1" id="KW-1133">Transmembrane helix</keyword>
<proteinExistence type="predicted"/>
<evidence type="ECO:0000313" key="2">
    <source>
        <dbReference type="EMBL" id="GMN57121.1"/>
    </source>
</evidence>
<dbReference type="AlphaFoldDB" id="A0AA88DKU3"/>
<keyword evidence="1" id="KW-0812">Transmembrane</keyword>
<evidence type="ECO:0000313" key="3">
    <source>
        <dbReference type="Proteomes" id="UP001187192"/>
    </source>
</evidence>
<feature type="transmembrane region" description="Helical" evidence="1">
    <location>
        <begin position="60"/>
        <end position="82"/>
    </location>
</feature>